<evidence type="ECO:0000256" key="3">
    <source>
        <dbReference type="ARBA" id="ARBA00022771"/>
    </source>
</evidence>
<organism evidence="7 8">
    <name type="scientific">Arabis alpina</name>
    <name type="common">Alpine rock-cress</name>
    <dbReference type="NCBI Taxonomy" id="50452"/>
    <lineage>
        <taxon>Eukaryota</taxon>
        <taxon>Viridiplantae</taxon>
        <taxon>Streptophyta</taxon>
        <taxon>Embryophyta</taxon>
        <taxon>Tracheophyta</taxon>
        <taxon>Spermatophyta</taxon>
        <taxon>Magnoliopsida</taxon>
        <taxon>eudicotyledons</taxon>
        <taxon>Gunneridae</taxon>
        <taxon>Pentapetalae</taxon>
        <taxon>rosids</taxon>
        <taxon>malvids</taxon>
        <taxon>Brassicales</taxon>
        <taxon>Brassicaceae</taxon>
        <taxon>Arabideae</taxon>
        <taxon>Arabis</taxon>
    </lineage>
</organism>
<accession>A0A087HNW9</accession>
<feature type="compositionally biased region" description="Gly residues" evidence="6">
    <location>
        <begin position="23"/>
        <end position="35"/>
    </location>
</feature>
<evidence type="ECO:0000256" key="5">
    <source>
        <dbReference type="ARBA" id="ARBA00023242"/>
    </source>
</evidence>
<dbReference type="GO" id="GO:0008270">
    <property type="term" value="F:zinc ion binding"/>
    <property type="evidence" value="ECO:0007669"/>
    <property type="project" value="UniProtKB-KW"/>
</dbReference>
<dbReference type="AlphaFoldDB" id="A0A087HNW9"/>
<evidence type="ECO:0000256" key="6">
    <source>
        <dbReference type="SAM" id="MobiDB-lite"/>
    </source>
</evidence>
<evidence type="ECO:0008006" key="9">
    <source>
        <dbReference type="Google" id="ProtNLM"/>
    </source>
</evidence>
<name>A0A087HNW9_ARAAL</name>
<evidence type="ECO:0000256" key="4">
    <source>
        <dbReference type="ARBA" id="ARBA00022833"/>
    </source>
</evidence>
<dbReference type="InterPro" id="IPR052035">
    <property type="entry name" value="ZnF_BED_domain_contain"/>
</dbReference>
<reference evidence="8" key="1">
    <citation type="journal article" date="2015" name="Nat. Plants">
        <title>Genome expansion of Arabis alpina linked with retrotransposition and reduced symmetric DNA methylation.</title>
        <authorList>
            <person name="Willing E.M."/>
            <person name="Rawat V."/>
            <person name="Mandakova T."/>
            <person name="Maumus F."/>
            <person name="James G.V."/>
            <person name="Nordstroem K.J."/>
            <person name="Becker C."/>
            <person name="Warthmann N."/>
            <person name="Chica C."/>
            <person name="Szarzynska B."/>
            <person name="Zytnicki M."/>
            <person name="Albani M.C."/>
            <person name="Kiefer C."/>
            <person name="Bergonzi S."/>
            <person name="Castaings L."/>
            <person name="Mateos J.L."/>
            <person name="Berns M.C."/>
            <person name="Bujdoso N."/>
            <person name="Piofczyk T."/>
            <person name="de Lorenzo L."/>
            <person name="Barrero-Sicilia C."/>
            <person name="Mateos I."/>
            <person name="Piednoel M."/>
            <person name="Hagmann J."/>
            <person name="Chen-Min-Tao R."/>
            <person name="Iglesias-Fernandez R."/>
            <person name="Schuster S.C."/>
            <person name="Alonso-Blanco C."/>
            <person name="Roudier F."/>
            <person name="Carbonero P."/>
            <person name="Paz-Ares J."/>
            <person name="Davis S.J."/>
            <person name="Pecinka A."/>
            <person name="Quesneville H."/>
            <person name="Colot V."/>
            <person name="Lysak M.A."/>
            <person name="Weigel D."/>
            <person name="Coupland G."/>
            <person name="Schneeberger K."/>
        </authorList>
    </citation>
    <scope>NUCLEOTIDE SEQUENCE [LARGE SCALE GENOMIC DNA]</scope>
    <source>
        <strain evidence="8">cv. Pajares</strain>
    </source>
</reference>
<keyword evidence="4" id="KW-0862">Zinc</keyword>
<feature type="region of interest" description="Disordered" evidence="6">
    <location>
        <begin position="1"/>
        <end position="42"/>
    </location>
</feature>
<dbReference type="EMBL" id="CM002869">
    <property type="protein sequence ID" value="KFK43821.1"/>
    <property type="molecule type" value="Genomic_DNA"/>
</dbReference>
<dbReference type="GO" id="GO:0005634">
    <property type="term" value="C:nucleus"/>
    <property type="evidence" value="ECO:0007669"/>
    <property type="project" value="UniProtKB-SubCell"/>
</dbReference>
<keyword evidence="5" id="KW-0539">Nucleus</keyword>
<dbReference type="PANTHER" id="PTHR46481">
    <property type="entry name" value="ZINC FINGER BED DOMAIN-CONTAINING PROTEIN 4"/>
    <property type="match status" value="1"/>
</dbReference>
<keyword evidence="8" id="KW-1185">Reference proteome</keyword>
<dbReference type="SUPFAM" id="SSF53098">
    <property type="entry name" value="Ribonuclease H-like"/>
    <property type="match status" value="1"/>
</dbReference>
<evidence type="ECO:0000313" key="8">
    <source>
        <dbReference type="Proteomes" id="UP000029120"/>
    </source>
</evidence>
<dbReference type="eggNOG" id="KOG1121">
    <property type="taxonomic scope" value="Eukaryota"/>
</dbReference>
<dbReference type="Proteomes" id="UP000029120">
    <property type="component" value="Chromosome 1"/>
</dbReference>
<sequence>MYGKRPISEIEVEDDDGEAGDDGQVGGDGDNGEAGGDGDDEHNASIASMIMHIAHTTMKENYKLGSMHLAMELLETWKNGELRKRGEYFHVRCSAHILNLIVQDGLEVIGDSLHKIRESIKYVQASEAREILFAKSVESVGIKLKAGLILDVSTRWNSTYHMLDRAIKYRAAFSNLKVIDAKNYKFHISNFKHVFRASLEDQSLVDRA</sequence>
<dbReference type="PANTHER" id="PTHR46481:SF10">
    <property type="entry name" value="ZINC FINGER BED DOMAIN-CONTAINING PROTEIN 39"/>
    <property type="match status" value="1"/>
</dbReference>
<keyword evidence="2" id="KW-0479">Metal-binding</keyword>
<protein>
    <recommendedName>
        <fullName evidence="9">hAT-like transposase RNase-H fold domain-containing protein</fullName>
    </recommendedName>
</protein>
<keyword evidence="3" id="KW-0863">Zinc-finger</keyword>
<gene>
    <name evidence="7" type="ordered locus">AALP_Aa1g178300</name>
</gene>
<dbReference type="InterPro" id="IPR012337">
    <property type="entry name" value="RNaseH-like_sf"/>
</dbReference>
<feature type="compositionally biased region" description="Acidic residues" evidence="6">
    <location>
        <begin position="10"/>
        <end position="21"/>
    </location>
</feature>
<evidence type="ECO:0000256" key="2">
    <source>
        <dbReference type="ARBA" id="ARBA00022723"/>
    </source>
</evidence>
<evidence type="ECO:0000256" key="1">
    <source>
        <dbReference type="ARBA" id="ARBA00004123"/>
    </source>
</evidence>
<comment type="subcellular location">
    <subcellularLocation>
        <location evidence="1">Nucleus</location>
    </subcellularLocation>
</comment>
<evidence type="ECO:0000313" key="7">
    <source>
        <dbReference type="EMBL" id="KFK43821.1"/>
    </source>
</evidence>
<proteinExistence type="predicted"/>
<dbReference type="Gramene" id="KFK43821">
    <property type="protein sequence ID" value="KFK43821"/>
    <property type="gene ID" value="AALP_AA1G178300"/>
</dbReference>
<dbReference type="OrthoDB" id="1109466at2759"/>